<name>X1TZ16_9ZZZZ</name>
<dbReference type="AlphaFoldDB" id="X1TZ16"/>
<reference evidence="1" key="1">
    <citation type="journal article" date="2014" name="Front. Microbiol.">
        <title>High frequency of phylogenetically diverse reductive dehalogenase-homologous genes in deep subseafloor sedimentary metagenomes.</title>
        <authorList>
            <person name="Kawai M."/>
            <person name="Futagami T."/>
            <person name="Toyoda A."/>
            <person name="Takaki Y."/>
            <person name="Nishi S."/>
            <person name="Hori S."/>
            <person name="Arai W."/>
            <person name="Tsubouchi T."/>
            <person name="Morono Y."/>
            <person name="Uchiyama I."/>
            <person name="Ito T."/>
            <person name="Fujiyama A."/>
            <person name="Inagaki F."/>
            <person name="Takami H."/>
        </authorList>
    </citation>
    <scope>NUCLEOTIDE SEQUENCE</scope>
    <source>
        <strain evidence="1">Expedition CK06-06</strain>
    </source>
</reference>
<organism evidence="1">
    <name type="scientific">marine sediment metagenome</name>
    <dbReference type="NCBI Taxonomy" id="412755"/>
    <lineage>
        <taxon>unclassified sequences</taxon>
        <taxon>metagenomes</taxon>
        <taxon>ecological metagenomes</taxon>
    </lineage>
</organism>
<dbReference type="EMBL" id="BARW01012570">
    <property type="protein sequence ID" value="GAI85304.1"/>
    <property type="molecule type" value="Genomic_DNA"/>
</dbReference>
<protein>
    <submittedName>
        <fullName evidence="1">Uncharacterized protein</fullName>
    </submittedName>
</protein>
<feature type="non-terminal residue" evidence="1">
    <location>
        <position position="78"/>
    </location>
</feature>
<proteinExistence type="predicted"/>
<comment type="caution">
    <text evidence="1">The sequence shown here is derived from an EMBL/GenBank/DDBJ whole genome shotgun (WGS) entry which is preliminary data.</text>
</comment>
<gene>
    <name evidence="1" type="ORF">S12H4_23596</name>
</gene>
<sequence length="78" mass="9184">MGARVQFTLLNHWRDEWEDRRCDKTIPAHLCNVENFSSWGADIATLTVFYDFGTVNYVRNFSPVAYLSWDIPVDWRVA</sequence>
<evidence type="ECO:0000313" key="1">
    <source>
        <dbReference type="EMBL" id="GAI85304.1"/>
    </source>
</evidence>
<accession>X1TZ16</accession>